<evidence type="ECO:0000313" key="3">
    <source>
        <dbReference type="Proteomes" id="UP000190105"/>
    </source>
</evidence>
<organism evidence="2 3">
    <name type="scientific">Caloramator quimbayensis</name>
    <dbReference type="NCBI Taxonomy" id="1147123"/>
    <lineage>
        <taxon>Bacteria</taxon>
        <taxon>Bacillati</taxon>
        <taxon>Bacillota</taxon>
        <taxon>Clostridia</taxon>
        <taxon>Eubacteriales</taxon>
        <taxon>Clostridiaceae</taxon>
        <taxon>Caloramator</taxon>
    </lineage>
</organism>
<dbReference type="OrthoDB" id="1955693at2"/>
<protein>
    <submittedName>
        <fullName evidence="2">Uncharacterized protein</fullName>
    </submittedName>
</protein>
<gene>
    <name evidence="2" type="ORF">SAMN05443428_1393</name>
</gene>
<dbReference type="EMBL" id="FUYH01000039">
    <property type="protein sequence ID" value="SKA99909.1"/>
    <property type="molecule type" value="Genomic_DNA"/>
</dbReference>
<evidence type="ECO:0000313" key="2">
    <source>
        <dbReference type="EMBL" id="SKA99909.1"/>
    </source>
</evidence>
<dbReference type="AlphaFoldDB" id="A0A1T4YDP9"/>
<reference evidence="3" key="1">
    <citation type="submission" date="2017-02" db="EMBL/GenBank/DDBJ databases">
        <authorList>
            <person name="Varghese N."/>
            <person name="Submissions S."/>
        </authorList>
    </citation>
    <scope>NUCLEOTIDE SEQUENCE [LARGE SCALE GENOMIC DNA]</scope>
    <source>
        <strain evidence="3">USBA 833</strain>
    </source>
</reference>
<keyword evidence="1" id="KW-0812">Transmembrane</keyword>
<dbReference type="Proteomes" id="UP000190105">
    <property type="component" value="Unassembled WGS sequence"/>
</dbReference>
<feature type="transmembrane region" description="Helical" evidence="1">
    <location>
        <begin position="55"/>
        <end position="73"/>
    </location>
</feature>
<sequence>MKYHEYVKKMQNNEYDFDAGMLSEFEVDVPDGLHLSIMNTIEKERMRKRNVWNKTFSSIAAAVIIFVISIAGFKDTLKLPAKLENQTAKNSTNLIEPKIEMNNEKSENLESKGKLIEDNKNNISIKKEEFKEKQNTATSNKKNKIKTISNEKRTLIALNDKKEESNYTNKNNITSDVLTSDNKMITIKPEEDSDDQVVPIGYIYSQANMSNISEISKSSLMTTLLASSLPIDYIATVDKNQKDIISFIYNNPNVILIDTNNSIYRLQKQDLSVLSNMINSQSMIYSETGINGINTYSQNNIREYYFVKITIK</sequence>
<accession>A0A1T4YDP9</accession>
<keyword evidence="1" id="KW-0472">Membrane</keyword>
<keyword evidence="3" id="KW-1185">Reference proteome</keyword>
<name>A0A1T4YDP9_9CLOT</name>
<dbReference type="RefSeq" id="WP_078697772.1">
    <property type="nucleotide sequence ID" value="NZ_FUYH01000039.1"/>
</dbReference>
<dbReference type="STRING" id="1147123.SAMN05443428_1393"/>
<keyword evidence="1" id="KW-1133">Transmembrane helix</keyword>
<evidence type="ECO:0000256" key="1">
    <source>
        <dbReference type="SAM" id="Phobius"/>
    </source>
</evidence>
<proteinExistence type="predicted"/>